<dbReference type="Pfam" id="PF00990">
    <property type="entry name" value="GGDEF"/>
    <property type="match status" value="1"/>
</dbReference>
<evidence type="ECO:0000256" key="7">
    <source>
        <dbReference type="ARBA" id="ARBA00023177"/>
    </source>
</evidence>
<evidence type="ECO:0000256" key="8">
    <source>
        <dbReference type="SAM" id="Phobius"/>
    </source>
</evidence>
<dbReference type="RefSeq" id="WP_354532427.1">
    <property type="nucleotide sequence ID" value="NZ_JBEPLJ010000016.1"/>
</dbReference>
<keyword evidence="5 8" id="KW-1133">Transmembrane helix</keyword>
<evidence type="ECO:0000256" key="4">
    <source>
        <dbReference type="ARBA" id="ARBA00022692"/>
    </source>
</evidence>
<dbReference type="PANTHER" id="PTHR44757:SF2">
    <property type="entry name" value="BIOFILM ARCHITECTURE MAINTENANCE PROTEIN MBAA"/>
    <property type="match status" value="1"/>
</dbReference>
<gene>
    <name evidence="12" type="ORF">ABID21_003943</name>
</gene>
<dbReference type="Proteomes" id="UP001549031">
    <property type="component" value="Unassembled WGS sequence"/>
</dbReference>
<dbReference type="SUPFAM" id="SSF141868">
    <property type="entry name" value="EAL domain-like"/>
    <property type="match status" value="1"/>
</dbReference>
<evidence type="ECO:0000313" key="13">
    <source>
        <dbReference type="Proteomes" id="UP001549031"/>
    </source>
</evidence>
<dbReference type="Pfam" id="PF13426">
    <property type="entry name" value="PAS_9"/>
    <property type="match status" value="1"/>
</dbReference>
<feature type="transmembrane region" description="Helical" evidence="8">
    <location>
        <begin position="6"/>
        <end position="28"/>
    </location>
</feature>
<proteinExistence type="inferred from homology"/>
<dbReference type="Gene3D" id="3.20.20.450">
    <property type="entry name" value="EAL domain"/>
    <property type="match status" value="1"/>
</dbReference>
<dbReference type="InterPro" id="IPR018047">
    <property type="entry name" value="Ammonium_transpt_CS"/>
</dbReference>
<dbReference type="PROSITE" id="PS50887">
    <property type="entry name" value="GGDEF"/>
    <property type="match status" value="1"/>
</dbReference>
<feature type="transmembrane region" description="Helical" evidence="8">
    <location>
        <begin position="159"/>
        <end position="180"/>
    </location>
</feature>
<keyword evidence="3" id="KW-0813">Transport</keyword>
<dbReference type="NCBIfam" id="TIGR00836">
    <property type="entry name" value="amt"/>
    <property type="match status" value="1"/>
</dbReference>
<feature type="transmembrane region" description="Helical" evidence="8">
    <location>
        <begin position="49"/>
        <end position="69"/>
    </location>
</feature>
<comment type="similarity">
    <text evidence="2">Belongs to the ammonia transporter channel (TC 1.A.11.2) family.</text>
</comment>
<sequence length="1034" mass="111413">MHPIQLDITWMLFAAGLVMLMQVGFLLLEAGMVRSKNSINVAQKNLLDFVFGVIAFAAIGFMIAFGSANGGFGWDSRFYFLRDLTAHQAAFFVFQVMFCGTAATIVSGAVAERMKLPAYVFGSLVLSGFIYPVFAHWTWGGALFPNPSAFLAEMGFVDFAGSTVVHATGGWIALAACIVVGPRVGRFREDGTAVRIAGHNPVLSTTGALLLFVGWIGFNGGSTLAASDAVPAIILNTVLAGGMGACVGYVIGFYQDGVILPEKSSAGLLGGLVAVTASCHLLDPASAMMVGALGGAVAIFGNAFLEQKLRIDDAVGAIGVHAFAGAAGTLAVALFAPVADLPAGGRLAQLHIQLVGIGINFYWAFGLGYAFFWLIDRTIAIRVSGREEEDGLNVAEHATRLGVGHVEDALAELVNGTADLGKRLPVVAGDEAERLSGLFNRLIETMEAEERSRQEVLHLRRDDEEAERVAALANATFEAILIHRHGILVDGNQQLAQLVGAPLNELIGRPVFEFLKDGPLSKIRDMTQMNDNVSHEIVLRMANGEEIPVEARGRDIVYRGEKARIGCIVDLRERKMAEQRIRHLALHDPHTGLPNRALFAEQISQMAELAMQGEPFALLLVDIDRFKEINDVYGHQGGDAVIAEVARRLAKAAEAEDLVARLGGDEFALVLRGVRTEEELRVFATSILGLMRQLMPLGSHDRVTASVSLGGALCPDHAPEPEMLIGCADIALQHAKESGRNTYVVFQAGMNELIEKRRALELDLAAGLERGEFQLYLQPRVEPATAAITSYEALVRWNHPKKGMVSPGDFIPVAEASGQIIRLGEWVLAEACRLLDSVPGCSISVNVSPLQFRHADFLPNLHDVLVRTGANPARLELEITESVLIENDQRAVSILDEIKHMGFGIALDDFGTGYSSLSYLSRYPFDTIKIDRSFVSNLATTDNAPVIVRSIIELGAGLGMKIVAEGVETIEEALFLAQAGCDELQGYLLGRPKPLTELQRGVDNAIAVQLVHMHRSPRPIRIADGAASSPRRRA</sequence>
<feature type="transmembrane region" description="Helical" evidence="8">
    <location>
        <begin position="350"/>
        <end position="375"/>
    </location>
</feature>
<dbReference type="InterPro" id="IPR001633">
    <property type="entry name" value="EAL_dom"/>
</dbReference>
<dbReference type="SUPFAM" id="SSF55073">
    <property type="entry name" value="Nucleotide cyclase"/>
    <property type="match status" value="1"/>
</dbReference>
<feature type="transmembrane region" description="Helical" evidence="8">
    <location>
        <begin position="288"/>
        <end position="305"/>
    </location>
</feature>
<feature type="domain" description="GGDEF" evidence="11">
    <location>
        <begin position="614"/>
        <end position="748"/>
    </location>
</feature>
<evidence type="ECO:0000259" key="10">
    <source>
        <dbReference type="PROSITE" id="PS50883"/>
    </source>
</evidence>
<feature type="transmembrane region" description="Helical" evidence="8">
    <location>
        <begin position="230"/>
        <end position="254"/>
    </location>
</feature>
<dbReference type="CDD" id="cd01949">
    <property type="entry name" value="GGDEF"/>
    <property type="match status" value="1"/>
</dbReference>
<name>A0ABV2HC97_9HYPH</name>
<feature type="transmembrane region" description="Helical" evidence="8">
    <location>
        <begin position="89"/>
        <end position="111"/>
    </location>
</feature>
<feature type="domain" description="EAL" evidence="10">
    <location>
        <begin position="757"/>
        <end position="1006"/>
    </location>
</feature>
<dbReference type="SUPFAM" id="SSF55785">
    <property type="entry name" value="PYP-like sensor domain (PAS domain)"/>
    <property type="match status" value="1"/>
</dbReference>
<evidence type="ECO:0000256" key="1">
    <source>
        <dbReference type="ARBA" id="ARBA00004141"/>
    </source>
</evidence>
<feature type="transmembrane region" description="Helical" evidence="8">
    <location>
        <begin position="201"/>
        <end position="218"/>
    </location>
</feature>
<dbReference type="PANTHER" id="PTHR44757">
    <property type="entry name" value="DIGUANYLATE CYCLASE DGCP"/>
    <property type="match status" value="1"/>
</dbReference>
<dbReference type="Gene3D" id="1.10.3430.10">
    <property type="entry name" value="Ammonium transporter AmtB like domains"/>
    <property type="match status" value="1"/>
</dbReference>
<dbReference type="InterPro" id="IPR035965">
    <property type="entry name" value="PAS-like_dom_sf"/>
</dbReference>
<dbReference type="CDD" id="cd01948">
    <property type="entry name" value="EAL"/>
    <property type="match status" value="1"/>
</dbReference>
<evidence type="ECO:0000256" key="6">
    <source>
        <dbReference type="ARBA" id="ARBA00023136"/>
    </source>
</evidence>
<evidence type="ECO:0000259" key="9">
    <source>
        <dbReference type="PROSITE" id="PS50112"/>
    </source>
</evidence>
<dbReference type="InterPro" id="IPR000014">
    <property type="entry name" value="PAS"/>
</dbReference>
<evidence type="ECO:0000256" key="2">
    <source>
        <dbReference type="ARBA" id="ARBA00005887"/>
    </source>
</evidence>
<evidence type="ECO:0000313" key="12">
    <source>
        <dbReference type="EMBL" id="MET3587812.1"/>
    </source>
</evidence>
<dbReference type="SMART" id="SM00052">
    <property type="entry name" value="EAL"/>
    <property type="match status" value="1"/>
</dbReference>
<dbReference type="Gene3D" id="3.30.70.270">
    <property type="match status" value="1"/>
</dbReference>
<dbReference type="Gene3D" id="3.30.450.20">
    <property type="entry name" value="PAS domain"/>
    <property type="match status" value="1"/>
</dbReference>
<evidence type="ECO:0000256" key="3">
    <source>
        <dbReference type="ARBA" id="ARBA00022448"/>
    </source>
</evidence>
<keyword evidence="13" id="KW-1185">Reference proteome</keyword>
<comment type="caution">
    <text evidence="12">The sequence shown here is derived from an EMBL/GenBank/DDBJ whole genome shotgun (WGS) entry which is preliminary data.</text>
</comment>
<dbReference type="PROSITE" id="PS50883">
    <property type="entry name" value="EAL"/>
    <property type="match status" value="1"/>
</dbReference>
<feature type="transmembrane region" description="Helical" evidence="8">
    <location>
        <begin position="266"/>
        <end position="282"/>
    </location>
</feature>
<evidence type="ECO:0000259" key="11">
    <source>
        <dbReference type="PROSITE" id="PS50887"/>
    </source>
</evidence>
<dbReference type="Pfam" id="PF00563">
    <property type="entry name" value="EAL"/>
    <property type="match status" value="1"/>
</dbReference>
<feature type="domain" description="PAS" evidence="9">
    <location>
        <begin position="464"/>
        <end position="536"/>
    </location>
</feature>
<organism evidence="12 13">
    <name type="scientific">Pseudorhizobium tarimense</name>
    <dbReference type="NCBI Taxonomy" id="1079109"/>
    <lineage>
        <taxon>Bacteria</taxon>
        <taxon>Pseudomonadati</taxon>
        <taxon>Pseudomonadota</taxon>
        <taxon>Alphaproteobacteria</taxon>
        <taxon>Hyphomicrobiales</taxon>
        <taxon>Rhizobiaceae</taxon>
        <taxon>Rhizobium/Agrobacterium group</taxon>
        <taxon>Pseudorhizobium</taxon>
    </lineage>
</organism>
<dbReference type="InterPro" id="IPR052155">
    <property type="entry name" value="Biofilm_reg_signaling"/>
</dbReference>
<keyword evidence="7" id="KW-0924">Ammonia transport</keyword>
<feature type="transmembrane region" description="Helical" evidence="8">
    <location>
        <begin position="118"/>
        <end position="139"/>
    </location>
</feature>
<dbReference type="EMBL" id="JBEPLJ010000016">
    <property type="protein sequence ID" value="MET3587812.1"/>
    <property type="molecule type" value="Genomic_DNA"/>
</dbReference>
<evidence type="ECO:0000256" key="5">
    <source>
        <dbReference type="ARBA" id="ARBA00022989"/>
    </source>
</evidence>
<keyword evidence="6 8" id="KW-0472">Membrane</keyword>
<dbReference type="InterPro" id="IPR029020">
    <property type="entry name" value="Ammonium/urea_transptr"/>
</dbReference>
<comment type="subcellular location">
    <subcellularLocation>
        <location evidence="1">Membrane</location>
        <topology evidence="1">Multi-pass membrane protein</topology>
    </subcellularLocation>
</comment>
<dbReference type="InterPro" id="IPR043128">
    <property type="entry name" value="Rev_trsase/Diguanyl_cyclase"/>
</dbReference>
<dbReference type="NCBIfam" id="TIGR00229">
    <property type="entry name" value="sensory_box"/>
    <property type="match status" value="1"/>
</dbReference>
<dbReference type="InterPro" id="IPR035919">
    <property type="entry name" value="EAL_sf"/>
</dbReference>
<dbReference type="PROSITE" id="PS01219">
    <property type="entry name" value="AMMONIUM_TRANSP"/>
    <property type="match status" value="1"/>
</dbReference>
<accession>A0ABV2HC97</accession>
<dbReference type="InterPro" id="IPR029787">
    <property type="entry name" value="Nucleotide_cyclase"/>
</dbReference>
<dbReference type="SMART" id="SM00267">
    <property type="entry name" value="GGDEF"/>
    <property type="match status" value="1"/>
</dbReference>
<dbReference type="InterPro" id="IPR024041">
    <property type="entry name" value="NH4_transpt_AmtB-like_dom"/>
</dbReference>
<protein>
    <submittedName>
        <fullName evidence="12">Amt family ammonium transporter</fullName>
    </submittedName>
</protein>
<dbReference type="InterPro" id="IPR000160">
    <property type="entry name" value="GGDEF_dom"/>
</dbReference>
<keyword evidence="4 8" id="KW-0812">Transmembrane</keyword>
<dbReference type="SUPFAM" id="SSF111352">
    <property type="entry name" value="Ammonium transporter"/>
    <property type="match status" value="1"/>
</dbReference>
<dbReference type="NCBIfam" id="TIGR00254">
    <property type="entry name" value="GGDEF"/>
    <property type="match status" value="1"/>
</dbReference>
<feature type="transmembrane region" description="Helical" evidence="8">
    <location>
        <begin position="317"/>
        <end position="338"/>
    </location>
</feature>
<dbReference type="Pfam" id="PF00909">
    <property type="entry name" value="Ammonium_transp"/>
    <property type="match status" value="1"/>
</dbReference>
<dbReference type="InterPro" id="IPR001905">
    <property type="entry name" value="Ammonium_transpt"/>
</dbReference>
<dbReference type="PROSITE" id="PS50112">
    <property type="entry name" value="PAS"/>
    <property type="match status" value="1"/>
</dbReference>
<dbReference type="CDD" id="cd00130">
    <property type="entry name" value="PAS"/>
    <property type="match status" value="1"/>
</dbReference>
<reference evidence="12 13" key="1">
    <citation type="submission" date="2024-06" db="EMBL/GenBank/DDBJ databases">
        <title>Genomic Encyclopedia of Type Strains, Phase IV (KMG-IV): sequencing the most valuable type-strain genomes for metagenomic binning, comparative biology and taxonomic classification.</title>
        <authorList>
            <person name="Goeker M."/>
        </authorList>
    </citation>
    <scope>NUCLEOTIDE SEQUENCE [LARGE SCALE GENOMIC DNA]</scope>
    <source>
        <strain evidence="12 13">DSM 105042</strain>
    </source>
</reference>